<evidence type="ECO:0000313" key="3">
    <source>
        <dbReference type="Proteomes" id="UP000006512"/>
    </source>
</evidence>
<keyword evidence="3" id="KW-1185">Reference proteome</keyword>
<evidence type="ECO:0000259" key="1">
    <source>
        <dbReference type="Pfam" id="PF00149"/>
    </source>
</evidence>
<sequence>MNYDIIGDIHGHADPLKALLTKLGYRERAGAWRHPDRTAIFVGDFVDRGPGQLDVLRTVRTMIDSGSALAVMGNHEFNAIAWALPDPDKDGAFLRPRNAKNRHQHRAFLEQVGEDSAEHRAWTNWFLDLPLWIETPAFRVVHACWHVPSAAELLQQLKPGLKLDHDLVLLASRRGSAEYAAIETLLKGREVRLPPSVSFHDKDGHERHEVRIKWWASEARTYRDAAMGTGDAVIPDTPIADLDAVKAPDRLTFIGHYWLNADHGIGPLSPRVACVDYSVARGGPLVAYRFDGETEIDPTKFVAAYGEV</sequence>
<gene>
    <name evidence="2" type="ORF">ABI_20850</name>
</gene>
<evidence type="ECO:0000313" key="2">
    <source>
        <dbReference type="EMBL" id="EGF93644.1"/>
    </source>
</evidence>
<dbReference type="STRING" id="715226.ABI_20850"/>
<protein>
    <submittedName>
        <fullName evidence="2">Calcineurin-like phosphoesterase family protein</fullName>
    </submittedName>
</protein>
<accession>F4QGG3</accession>
<dbReference type="PANTHER" id="PTHR42850:SF7">
    <property type="entry name" value="BIS(5'-NUCLEOSYL)-TETRAPHOSPHATASE PRPE [ASYMMETRICAL]"/>
    <property type="match status" value="1"/>
</dbReference>
<dbReference type="HOGENOM" id="CLU_055439_0_0_5"/>
<dbReference type="InterPro" id="IPR004843">
    <property type="entry name" value="Calcineurin-like_PHP"/>
</dbReference>
<dbReference type="InterPro" id="IPR029052">
    <property type="entry name" value="Metallo-depent_PP-like"/>
</dbReference>
<reference evidence="3" key="1">
    <citation type="submission" date="2011-03" db="EMBL/GenBank/DDBJ databases">
        <title>Draft genome sequence of Brevundimonas diminuta.</title>
        <authorList>
            <person name="Brown P.J.B."/>
            <person name="Buechlein A."/>
            <person name="Hemmerich C."/>
            <person name="Brun Y.V."/>
        </authorList>
    </citation>
    <scope>NUCLEOTIDE SEQUENCE [LARGE SCALE GENOMIC DNA]</scope>
    <source>
        <strain evidence="3">C19</strain>
    </source>
</reference>
<feature type="domain" description="Calcineurin-like phosphoesterase" evidence="1">
    <location>
        <begin position="3"/>
        <end position="132"/>
    </location>
</feature>
<name>F4QGG3_9CAUL</name>
<dbReference type="Pfam" id="PF00149">
    <property type="entry name" value="Metallophos"/>
    <property type="match status" value="1"/>
</dbReference>
<dbReference type="RefSeq" id="WP_006272845.1">
    <property type="nucleotide sequence ID" value="NZ_GL883077.1"/>
</dbReference>
<dbReference type="OrthoDB" id="9807890at2"/>
<dbReference type="EMBL" id="GL883077">
    <property type="protein sequence ID" value="EGF93644.1"/>
    <property type="molecule type" value="Genomic_DNA"/>
</dbReference>
<dbReference type="eggNOG" id="COG0639">
    <property type="taxonomic scope" value="Bacteria"/>
</dbReference>
<dbReference type="SUPFAM" id="SSF56300">
    <property type="entry name" value="Metallo-dependent phosphatases"/>
    <property type="match status" value="1"/>
</dbReference>
<dbReference type="InterPro" id="IPR050126">
    <property type="entry name" value="Ap4A_hydrolase"/>
</dbReference>
<dbReference type="AlphaFoldDB" id="F4QGG3"/>
<proteinExistence type="predicted"/>
<dbReference type="GO" id="GO:0016791">
    <property type="term" value="F:phosphatase activity"/>
    <property type="evidence" value="ECO:0007669"/>
    <property type="project" value="TreeGrafter"/>
</dbReference>
<dbReference type="GO" id="GO:0005737">
    <property type="term" value="C:cytoplasm"/>
    <property type="evidence" value="ECO:0007669"/>
    <property type="project" value="TreeGrafter"/>
</dbReference>
<organism evidence="2 3">
    <name type="scientific">Asticcacaulis biprosthecium C19</name>
    <dbReference type="NCBI Taxonomy" id="715226"/>
    <lineage>
        <taxon>Bacteria</taxon>
        <taxon>Pseudomonadati</taxon>
        <taxon>Pseudomonadota</taxon>
        <taxon>Alphaproteobacteria</taxon>
        <taxon>Caulobacterales</taxon>
        <taxon>Caulobacteraceae</taxon>
        <taxon>Asticcacaulis</taxon>
    </lineage>
</organism>
<dbReference type="Gene3D" id="3.60.21.10">
    <property type="match status" value="1"/>
</dbReference>
<dbReference type="PANTHER" id="PTHR42850">
    <property type="entry name" value="METALLOPHOSPHOESTERASE"/>
    <property type="match status" value="1"/>
</dbReference>
<dbReference type="Proteomes" id="UP000006512">
    <property type="component" value="Unassembled WGS sequence"/>
</dbReference>